<evidence type="ECO:0000313" key="2">
    <source>
        <dbReference type="EMBL" id="JAB86949.1"/>
    </source>
</evidence>
<reference evidence="2" key="2">
    <citation type="journal article" date="2014" name="BMC Genomics">
        <title>A genomic perspective to assessing quality of mass-reared SIT flies used in Mediterranean fruit fly (Ceratitis capitata) eradication in California.</title>
        <authorList>
            <person name="Calla B."/>
            <person name="Hall B."/>
            <person name="Hou S."/>
            <person name="Geib S.M."/>
        </authorList>
    </citation>
    <scope>NUCLEOTIDE SEQUENCE</scope>
</reference>
<dbReference type="InterPro" id="IPR009882">
    <property type="entry name" value="Gypsy"/>
</dbReference>
<dbReference type="Pfam" id="PF07253">
    <property type="entry name" value="Gypsy"/>
    <property type="match status" value="1"/>
</dbReference>
<reference evidence="2" key="1">
    <citation type="submission" date="2013-07" db="EMBL/GenBank/DDBJ databases">
        <authorList>
            <person name="Geib S."/>
        </authorList>
    </citation>
    <scope>NUCLEOTIDE SEQUENCE</scope>
</reference>
<name>W8BAW4_CERCA</name>
<evidence type="ECO:0000256" key="1">
    <source>
        <dbReference type="SAM" id="Phobius"/>
    </source>
</evidence>
<proteinExistence type="evidence at transcript level"/>
<dbReference type="AlphaFoldDB" id="W8BAW4"/>
<dbReference type="EMBL" id="GAMC01019606">
    <property type="protein sequence ID" value="JAB86949.1"/>
    <property type="molecule type" value="mRNA"/>
</dbReference>
<keyword evidence="1" id="KW-0472">Membrane</keyword>
<accession>W8BAW4</accession>
<keyword evidence="1" id="KW-1133">Transmembrane helix</keyword>
<sequence>MKSSYNLENQPETQILVNKIETLKNQLIPKIYRPKRSLNFLGSMLKFITGTPDHDDLVEIKTSLNKLIENNNKQRTINSQFERILETLDPKTITENIVISEVYNELQSITNTINFAKTNNFYSGTLNLKDVYDLISHEKLDLPIINILEYADIHICYLQEAIITIYKYPTLETKCSLFNVYPLAHKHGKINLDPKIAKCNKYQRISKCRNYMSNFICKSEPSDNCTMKILEGKSAQCETIHENNVPLRILETGYIFTDYQHIWNNIHISGPKLIHFNESSTIDNITYYNHQRQLREIMHNQHSEHLEVLRILSSNSIYKFSNIQKLSTFLIPIEENPVNFAFFIIMGFLTLVVITYGMVHLCRYYENRRMIHRQRQIDELYEIEMNRLQQQLVAAA</sequence>
<keyword evidence="1" id="KW-0812">Transmembrane</keyword>
<protein>
    <submittedName>
        <fullName evidence="2">Retrovirus-related Env polyprotein from transposon gypsy</fullName>
    </submittedName>
</protein>
<feature type="transmembrane region" description="Helical" evidence="1">
    <location>
        <begin position="340"/>
        <end position="365"/>
    </location>
</feature>
<dbReference type="EMBL" id="GAMC01019607">
    <property type="protein sequence ID" value="JAB86948.1"/>
    <property type="molecule type" value="mRNA"/>
</dbReference>
<gene>
    <name evidence="2" type="primary">ENV1</name>
</gene>
<organism evidence="2">
    <name type="scientific">Ceratitis capitata</name>
    <name type="common">Mediterranean fruit fly</name>
    <name type="synonym">Tephritis capitata</name>
    <dbReference type="NCBI Taxonomy" id="7213"/>
    <lineage>
        <taxon>Eukaryota</taxon>
        <taxon>Metazoa</taxon>
        <taxon>Ecdysozoa</taxon>
        <taxon>Arthropoda</taxon>
        <taxon>Hexapoda</taxon>
        <taxon>Insecta</taxon>
        <taxon>Pterygota</taxon>
        <taxon>Neoptera</taxon>
        <taxon>Endopterygota</taxon>
        <taxon>Diptera</taxon>
        <taxon>Brachycera</taxon>
        <taxon>Muscomorpha</taxon>
        <taxon>Tephritoidea</taxon>
        <taxon>Tephritidae</taxon>
        <taxon>Ceratitis</taxon>
        <taxon>Ceratitis</taxon>
    </lineage>
</organism>